<gene>
    <name evidence="1" type="ORF">DEO72_LG3g2194</name>
</gene>
<sequence length="84" mass="9612">MVVFANVEMDNEQHESKFYIFFIGPKYIETIMRVTLSFPWWTSTWAKEERAALLAPLNYTVIVVAARVEEDVGVRVAGTSLNLT</sequence>
<accession>A0A4D6LH58</accession>
<dbReference type="EMBL" id="CP039347">
    <property type="protein sequence ID" value="QCD87655.1"/>
    <property type="molecule type" value="Genomic_DNA"/>
</dbReference>
<keyword evidence="2" id="KW-1185">Reference proteome</keyword>
<proteinExistence type="predicted"/>
<dbReference type="Proteomes" id="UP000501690">
    <property type="component" value="Linkage Group LG3"/>
</dbReference>
<protein>
    <submittedName>
        <fullName evidence="1">Uncharacterized protein</fullName>
    </submittedName>
</protein>
<evidence type="ECO:0000313" key="2">
    <source>
        <dbReference type="Proteomes" id="UP000501690"/>
    </source>
</evidence>
<evidence type="ECO:0000313" key="1">
    <source>
        <dbReference type="EMBL" id="QCD87655.1"/>
    </source>
</evidence>
<reference evidence="1 2" key="1">
    <citation type="submission" date="2019-04" db="EMBL/GenBank/DDBJ databases">
        <title>An improved genome assembly and genetic linkage map for asparagus bean, Vigna unguiculata ssp. sesquipedialis.</title>
        <authorList>
            <person name="Xia Q."/>
            <person name="Zhang R."/>
            <person name="Dong Y."/>
        </authorList>
    </citation>
    <scope>NUCLEOTIDE SEQUENCE [LARGE SCALE GENOMIC DNA]</scope>
    <source>
        <tissue evidence="1">Leaf</tissue>
    </source>
</reference>
<name>A0A4D6LH58_VIGUN</name>
<dbReference type="AlphaFoldDB" id="A0A4D6LH58"/>
<organism evidence="1 2">
    <name type="scientific">Vigna unguiculata</name>
    <name type="common">Cowpea</name>
    <dbReference type="NCBI Taxonomy" id="3917"/>
    <lineage>
        <taxon>Eukaryota</taxon>
        <taxon>Viridiplantae</taxon>
        <taxon>Streptophyta</taxon>
        <taxon>Embryophyta</taxon>
        <taxon>Tracheophyta</taxon>
        <taxon>Spermatophyta</taxon>
        <taxon>Magnoliopsida</taxon>
        <taxon>eudicotyledons</taxon>
        <taxon>Gunneridae</taxon>
        <taxon>Pentapetalae</taxon>
        <taxon>rosids</taxon>
        <taxon>fabids</taxon>
        <taxon>Fabales</taxon>
        <taxon>Fabaceae</taxon>
        <taxon>Papilionoideae</taxon>
        <taxon>50 kb inversion clade</taxon>
        <taxon>NPAAA clade</taxon>
        <taxon>indigoferoid/millettioid clade</taxon>
        <taxon>Phaseoleae</taxon>
        <taxon>Vigna</taxon>
    </lineage>
</organism>